<dbReference type="PANTHER" id="PTHR43133">
    <property type="entry name" value="RNA POLYMERASE ECF-TYPE SIGMA FACTO"/>
    <property type="match status" value="1"/>
</dbReference>
<feature type="compositionally biased region" description="Basic and acidic residues" evidence="6">
    <location>
        <begin position="474"/>
        <end position="483"/>
    </location>
</feature>
<evidence type="ECO:0000256" key="4">
    <source>
        <dbReference type="ARBA" id="ARBA00023125"/>
    </source>
</evidence>
<dbReference type="InterPro" id="IPR013325">
    <property type="entry name" value="RNA_pol_sigma_r2"/>
</dbReference>
<comment type="caution">
    <text evidence="9">The sequence shown here is derived from an EMBL/GenBank/DDBJ whole genome shotgun (WGS) entry which is preliminary data.</text>
</comment>
<name>A0A538SZT3_UNCEI</name>
<gene>
    <name evidence="9" type="ORF">E6K75_07660</name>
</gene>
<feature type="region of interest" description="Disordered" evidence="6">
    <location>
        <begin position="1"/>
        <end position="70"/>
    </location>
</feature>
<dbReference type="InterPro" id="IPR013249">
    <property type="entry name" value="RNA_pol_sigma70_r4_t2"/>
</dbReference>
<comment type="similarity">
    <text evidence="1">Belongs to the sigma-70 factor family. ECF subfamily.</text>
</comment>
<evidence type="ECO:0000256" key="1">
    <source>
        <dbReference type="ARBA" id="ARBA00010641"/>
    </source>
</evidence>
<keyword evidence="2" id="KW-0805">Transcription regulation</keyword>
<dbReference type="SUPFAM" id="SSF88659">
    <property type="entry name" value="Sigma3 and sigma4 domains of RNA polymerase sigma factors"/>
    <property type="match status" value="1"/>
</dbReference>
<dbReference type="InterPro" id="IPR036388">
    <property type="entry name" value="WH-like_DNA-bd_sf"/>
</dbReference>
<dbReference type="AlphaFoldDB" id="A0A538SZT3"/>
<evidence type="ECO:0000256" key="6">
    <source>
        <dbReference type="SAM" id="MobiDB-lite"/>
    </source>
</evidence>
<feature type="compositionally biased region" description="Basic residues" evidence="6">
    <location>
        <begin position="184"/>
        <end position="194"/>
    </location>
</feature>
<proteinExistence type="inferred from homology"/>
<dbReference type="Gene3D" id="1.10.1740.10">
    <property type="match status" value="1"/>
</dbReference>
<evidence type="ECO:0000256" key="5">
    <source>
        <dbReference type="ARBA" id="ARBA00023163"/>
    </source>
</evidence>
<feature type="region of interest" description="Disordered" evidence="6">
    <location>
        <begin position="455"/>
        <end position="483"/>
    </location>
</feature>
<dbReference type="EMBL" id="VBOV01000185">
    <property type="protein sequence ID" value="TMQ56891.1"/>
    <property type="molecule type" value="Genomic_DNA"/>
</dbReference>
<keyword evidence="5" id="KW-0804">Transcription</keyword>
<organism evidence="9 10">
    <name type="scientific">Eiseniibacteriota bacterium</name>
    <dbReference type="NCBI Taxonomy" id="2212470"/>
    <lineage>
        <taxon>Bacteria</taxon>
        <taxon>Candidatus Eiseniibacteriota</taxon>
    </lineage>
</organism>
<dbReference type="Pfam" id="PF04542">
    <property type="entry name" value="Sigma70_r2"/>
    <property type="match status" value="1"/>
</dbReference>
<dbReference type="InterPro" id="IPR007627">
    <property type="entry name" value="RNA_pol_sigma70_r2"/>
</dbReference>
<evidence type="ECO:0000256" key="2">
    <source>
        <dbReference type="ARBA" id="ARBA00023015"/>
    </source>
</evidence>
<feature type="domain" description="RNA polymerase sigma-70 region 2" evidence="7">
    <location>
        <begin position="301"/>
        <end position="361"/>
    </location>
</feature>
<dbReference type="Proteomes" id="UP000320913">
    <property type="component" value="Unassembled WGS sequence"/>
</dbReference>
<evidence type="ECO:0000313" key="9">
    <source>
        <dbReference type="EMBL" id="TMQ56891.1"/>
    </source>
</evidence>
<evidence type="ECO:0000259" key="7">
    <source>
        <dbReference type="Pfam" id="PF04542"/>
    </source>
</evidence>
<evidence type="ECO:0000256" key="3">
    <source>
        <dbReference type="ARBA" id="ARBA00023082"/>
    </source>
</evidence>
<feature type="domain" description="RNA polymerase sigma factor 70 region 4 type 2" evidence="8">
    <location>
        <begin position="394"/>
        <end position="445"/>
    </location>
</feature>
<dbReference type="GO" id="GO:0003677">
    <property type="term" value="F:DNA binding"/>
    <property type="evidence" value="ECO:0007669"/>
    <property type="project" value="UniProtKB-KW"/>
</dbReference>
<keyword evidence="4" id="KW-0238">DNA-binding</keyword>
<accession>A0A538SZT3</accession>
<dbReference type="InterPro" id="IPR014284">
    <property type="entry name" value="RNA_pol_sigma-70_dom"/>
</dbReference>
<dbReference type="CDD" id="cd06171">
    <property type="entry name" value="Sigma70_r4"/>
    <property type="match status" value="1"/>
</dbReference>
<feature type="region of interest" description="Disordered" evidence="6">
    <location>
        <begin position="120"/>
        <end position="231"/>
    </location>
</feature>
<reference evidence="9 10" key="1">
    <citation type="journal article" date="2019" name="Nat. Microbiol.">
        <title>Mediterranean grassland soil C-N compound turnover is dependent on rainfall and depth, and is mediated by genomically divergent microorganisms.</title>
        <authorList>
            <person name="Diamond S."/>
            <person name="Andeer P.F."/>
            <person name="Li Z."/>
            <person name="Crits-Christoph A."/>
            <person name="Burstein D."/>
            <person name="Anantharaman K."/>
            <person name="Lane K.R."/>
            <person name="Thomas B.C."/>
            <person name="Pan C."/>
            <person name="Northen T.R."/>
            <person name="Banfield J.F."/>
        </authorList>
    </citation>
    <scope>NUCLEOTIDE SEQUENCE [LARGE SCALE GENOMIC DNA]</scope>
    <source>
        <strain evidence="9">WS_5</strain>
    </source>
</reference>
<dbReference type="InterPro" id="IPR013324">
    <property type="entry name" value="RNA_pol_sigma_r3/r4-like"/>
</dbReference>
<dbReference type="GO" id="GO:0016987">
    <property type="term" value="F:sigma factor activity"/>
    <property type="evidence" value="ECO:0007669"/>
    <property type="project" value="UniProtKB-KW"/>
</dbReference>
<sequence>MRADTGGQGPLPLDGRASDVGFQPVRRFGRLDRQRGRGRGPPRAGRAQTALRPHGLLPLAPSHAQSTQRDRVPPFLQYLEHRGLGGRDRGRQTSLAVADDHGCGGDRGVCALGFSLGDYPGRLRSKRTARPGGCSPPGDRRLHSGRAPSRGRRRAQLNRPEPGPDVGREQRLWGHDGNAVRSGNRPRARGRFRSRSGGPSDQLSLGHRRGPDGVRLHRHTRPRDPADQVAVSETRARLGTPAFQSPSPDAPSALFSCNPPAPLKRLRSGYPNQRGVGHEMDSRDDAARWDRLITLLKPIHAQAMATARRLCRSVDDGGDLYQESVLRAYDKLNGLRDESRFRSWFFATLLSRHRSRVRRPRRDSVPIEGAFDRRTEPVGEDGSSWEEERIRAQRAARALSGLPPVQREAIVLHDVEGFSVEEVAEMQGVTLSAVKSRLTRGREKLRRFYLRHGLRNDTAPNPESLTAGAMAWPGKERSHERST</sequence>
<evidence type="ECO:0000259" key="8">
    <source>
        <dbReference type="Pfam" id="PF08281"/>
    </source>
</evidence>
<dbReference type="PANTHER" id="PTHR43133:SF8">
    <property type="entry name" value="RNA POLYMERASE SIGMA FACTOR HI_1459-RELATED"/>
    <property type="match status" value="1"/>
</dbReference>
<dbReference type="Gene3D" id="1.10.10.10">
    <property type="entry name" value="Winged helix-like DNA-binding domain superfamily/Winged helix DNA-binding domain"/>
    <property type="match status" value="1"/>
</dbReference>
<dbReference type="NCBIfam" id="TIGR02937">
    <property type="entry name" value="sigma70-ECF"/>
    <property type="match status" value="1"/>
</dbReference>
<dbReference type="InterPro" id="IPR039425">
    <property type="entry name" value="RNA_pol_sigma-70-like"/>
</dbReference>
<keyword evidence="3" id="KW-0731">Sigma factor</keyword>
<protein>
    <submittedName>
        <fullName evidence="9">RNA polymerase sigma factor</fullName>
    </submittedName>
</protein>
<evidence type="ECO:0000313" key="10">
    <source>
        <dbReference type="Proteomes" id="UP000320913"/>
    </source>
</evidence>
<dbReference type="Pfam" id="PF08281">
    <property type="entry name" value="Sigma70_r4_2"/>
    <property type="match status" value="1"/>
</dbReference>
<dbReference type="SUPFAM" id="SSF88946">
    <property type="entry name" value="Sigma2 domain of RNA polymerase sigma factors"/>
    <property type="match status" value="1"/>
</dbReference>
<dbReference type="GO" id="GO:0006352">
    <property type="term" value="P:DNA-templated transcription initiation"/>
    <property type="evidence" value="ECO:0007669"/>
    <property type="project" value="InterPro"/>
</dbReference>